<accession>A0ABY0TS76</accession>
<dbReference type="EMBL" id="FNKM01000002">
    <property type="protein sequence ID" value="SDR31319.1"/>
    <property type="molecule type" value="Genomic_DNA"/>
</dbReference>
<organism evidence="2 3">
    <name type="scientific">Pseudomonas grimontii</name>
    <dbReference type="NCBI Taxonomy" id="129847"/>
    <lineage>
        <taxon>Bacteria</taxon>
        <taxon>Pseudomonadati</taxon>
        <taxon>Pseudomonadota</taxon>
        <taxon>Gammaproteobacteria</taxon>
        <taxon>Pseudomonadales</taxon>
        <taxon>Pseudomonadaceae</taxon>
        <taxon>Pseudomonas</taxon>
    </lineage>
</organism>
<feature type="region of interest" description="Disordered" evidence="1">
    <location>
        <begin position="1"/>
        <end position="41"/>
    </location>
</feature>
<dbReference type="RefSeq" id="WP_261384976.1">
    <property type="nucleotide sequence ID" value="NZ_FNKM01000002.1"/>
</dbReference>
<proteinExistence type="predicted"/>
<feature type="compositionally biased region" description="Polar residues" evidence="1">
    <location>
        <begin position="19"/>
        <end position="41"/>
    </location>
</feature>
<protein>
    <submittedName>
        <fullName evidence="2">Uncharacterized protein</fullName>
    </submittedName>
</protein>
<evidence type="ECO:0000256" key="1">
    <source>
        <dbReference type="SAM" id="MobiDB-lite"/>
    </source>
</evidence>
<sequence length="41" mass="4447">MAVDMFLKLGDIKGESREQAPSPQTHYSLTKPNDGNDQAVG</sequence>
<keyword evidence="3" id="KW-1185">Reference proteome</keyword>
<gene>
    <name evidence="2" type="ORF">SAMN04490186_5004</name>
</gene>
<reference evidence="2 3" key="1">
    <citation type="submission" date="2016-10" db="EMBL/GenBank/DDBJ databases">
        <authorList>
            <person name="Varghese N."/>
            <person name="Submissions S."/>
        </authorList>
    </citation>
    <scope>NUCLEOTIDE SEQUENCE [LARGE SCALE GENOMIC DNA]</scope>
    <source>
        <strain evidence="2 3">BS2976</strain>
    </source>
</reference>
<evidence type="ECO:0000313" key="2">
    <source>
        <dbReference type="EMBL" id="SDR31319.1"/>
    </source>
</evidence>
<name>A0ABY0TS76_9PSED</name>
<comment type="caution">
    <text evidence="2">The sequence shown here is derived from an EMBL/GenBank/DDBJ whole genome shotgun (WGS) entry which is preliminary data.</text>
</comment>
<dbReference type="Proteomes" id="UP000198740">
    <property type="component" value="Unassembled WGS sequence"/>
</dbReference>
<evidence type="ECO:0000313" key="3">
    <source>
        <dbReference type="Proteomes" id="UP000198740"/>
    </source>
</evidence>